<dbReference type="Pfam" id="PF00441">
    <property type="entry name" value="Acyl-CoA_dh_1"/>
    <property type="match status" value="1"/>
</dbReference>
<dbReference type="InterPro" id="IPR046373">
    <property type="entry name" value="Acyl-CoA_Oxase/DH_mid-dom_sf"/>
</dbReference>
<evidence type="ECO:0000256" key="2">
    <source>
        <dbReference type="ARBA" id="ARBA00009347"/>
    </source>
</evidence>
<evidence type="ECO:0000256" key="4">
    <source>
        <dbReference type="ARBA" id="ARBA00022827"/>
    </source>
</evidence>
<evidence type="ECO:0000259" key="10">
    <source>
        <dbReference type="Pfam" id="PF06850"/>
    </source>
</evidence>
<evidence type="ECO:0000256" key="3">
    <source>
        <dbReference type="ARBA" id="ARBA00022630"/>
    </source>
</evidence>
<dbReference type="Pfam" id="PF06850">
    <property type="entry name" value="PHB_depo_C"/>
    <property type="match status" value="1"/>
</dbReference>
<accession>A0A7W8M7U9</accession>
<dbReference type="InterPro" id="IPR009656">
    <property type="entry name" value="PHB_depo_C"/>
</dbReference>
<evidence type="ECO:0000313" key="11">
    <source>
        <dbReference type="EMBL" id="MBB5271153.1"/>
    </source>
</evidence>
<dbReference type="Pfam" id="PF02771">
    <property type="entry name" value="Acyl-CoA_dh_N"/>
    <property type="match status" value="1"/>
</dbReference>
<protein>
    <submittedName>
        <fullName evidence="11">Poly-beta-hydroxyalkanoate depolymerase/alkylation response protein AidB-like acyl-CoA dehydrogenase</fullName>
    </submittedName>
</protein>
<name>A0A7W8M7U9_9BURK</name>
<dbReference type="GO" id="GO:0050660">
    <property type="term" value="F:flavin adenine dinucleotide binding"/>
    <property type="evidence" value="ECO:0007669"/>
    <property type="project" value="InterPro"/>
</dbReference>
<proteinExistence type="inferred from homology"/>
<dbReference type="EMBL" id="JACHGB010000002">
    <property type="protein sequence ID" value="MBB5271153.1"/>
    <property type="molecule type" value="Genomic_DNA"/>
</dbReference>
<keyword evidence="5" id="KW-0560">Oxidoreductase</keyword>
<feature type="domain" description="Acyl-CoA dehydrogenase/oxidase N-terminal" evidence="9">
    <location>
        <begin position="358"/>
        <end position="479"/>
    </location>
</feature>
<evidence type="ECO:0000256" key="5">
    <source>
        <dbReference type="ARBA" id="ARBA00023002"/>
    </source>
</evidence>
<comment type="caution">
    <text evidence="11">The sequence shown here is derived from an EMBL/GenBank/DDBJ whole genome shotgun (WGS) entry which is preliminary data.</text>
</comment>
<feature type="domain" description="Acyl-CoA dehydrogenase/oxidase C-terminal" evidence="7">
    <location>
        <begin position="589"/>
        <end position="742"/>
    </location>
</feature>
<dbReference type="SUPFAM" id="SSF47203">
    <property type="entry name" value="Acyl-CoA dehydrogenase C-terminal domain-like"/>
    <property type="match status" value="1"/>
</dbReference>
<dbReference type="Gene3D" id="1.20.140.10">
    <property type="entry name" value="Butyryl-CoA Dehydrogenase, subunit A, domain 3"/>
    <property type="match status" value="1"/>
</dbReference>
<evidence type="ECO:0000256" key="6">
    <source>
        <dbReference type="SAM" id="MobiDB-lite"/>
    </source>
</evidence>
<dbReference type="SUPFAM" id="SSF56645">
    <property type="entry name" value="Acyl-CoA dehydrogenase NM domain-like"/>
    <property type="match status" value="1"/>
</dbReference>
<dbReference type="Gene3D" id="1.10.540.10">
    <property type="entry name" value="Acyl-CoA dehydrogenase/oxidase, N-terminal domain"/>
    <property type="match status" value="1"/>
</dbReference>
<keyword evidence="3" id="KW-0285">Flavoprotein</keyword>
<dbReference type="FunFam" id="2.40.110.10:FF:000011">
    <property type="entry name" value="Acyl-CoA dehydrogenase FadE34"/>
    <property type="match status" value="1"/>
</dbReference>
<keyword evidence="4" id="KW-0274">FAD</keyword>
<dbReference type="InterPro" id="IPR009100">
    <property type="entry name" value="AcylCoA_DH/oxidase_NM_dom_sf"/>
</dbReference>
<feature type="domain" description="PHB de-polymerase C-terminal" evidence="10">
    <location>
        <begin position="193"/>
        <end position="273"/>
    </location>
</feature>
<dbReference type="Gene3D" id="2.40.110.10">
    <property type="entry name" value="Butyryl-CoA Dehydrogenase, subunit A, domain 2"/>
    <property type="match status" value="1"/>
</dbReference>
<dbReference type="PANTHER" id="PTHR43292:SF3">
    <property type="entry name" value="ACYL-COA DEHYDROGENASE FADE29"/>
    <property type="match status" value="1"/>
</dbReference>
<dbReference type="InterPro" id="IPR010915">
    <property type="entry name" value="PHB_depoly_PhaZ"/>
</dbReference>
<comment type="cofactor">
    <cofactor evidence="1">
        <name>FAD</name>
        <dbReference type="ChEBI" id="CHEBI:57692"/>
    </cofactor>
</comment>
<dbReference type="InterPro" id="IPR006091">
    <property type="entry name" value="Acyl-CoA_Oxase/DH_mid-dom"/>
</dbReference>
<dbReference type="InterPro" id="IPR052161">
    <property type="entry name" value="Mycobact_Acyl-CoA_DH"/>
</dbReference>
<evidence type="ECO:0000259" key="9">
    <source>
        <dbReference type="Pfam" id="PF02771"/>
    </source>
</evidence>
<evidence type="ECO:0000256" key="1">
    <source>
        <dbReference type="ARBA" id="ARBA00001974"/>
    </source>
</evidence>
<dbReference type="InterPro" id="IPR037069">
    <property type="entry name" value="AcylCoA_DH/ox_N_sf"/>
</dbReference>
<keyword evidence="12" id="KW-1185">Reference proteome</keyword>
<organism evidence="11 12">
    <name type="scientific">Quisquiliibacterium transsilvanicum</name>
    <dbReference type="NCBI Taxonomy" id="1549638"/>
    <lineage>
        <taxon>Bacteria</taxon>
        <taxon>Pseudomonadati</taxon>
        <taxon>Pseudomonadota</taxon>
        <taxon>Betaproteobacteria</taxon>
        <taxon>Burkholderiales</taxon>
        <taxon>Burkholderiaceae</taxon>
        <taxon>Quisquiliibacterium</taxon>
    </lineage>
</organism>
<dbReference type="InterPro" id="IPR009075">
    <property type="entry name" value="AcylCo_DH/oxidase_C"/>
</dbReference>
<dbReference type="SUPFAM" id="SSF53474">
    <property type="entry name" value="alpha/beta-Hydrolases"/>
    <property type="match status" value="1"/>
</dbReference>
<dbReference type="InterPro" id="IPR029058">
    <property type="entry name" value="AB_hydrolase_fold"/>
</dbReference>
<dbReference type="Pfam" id="PF02770">
    <property type="entry name" value="Acyl-CoA_dh_M"/>
    <property type="match status" value="1"/>
</dbReference>
<evidence type="ECO:0000259" key="8">
    <source>
        <dbReference type="Pfam" id="PF02770"/>
    </source>
</evidence>
<dbReference type="NCBIfam" id="TIGR01849">
    <property type="entry name" value="PHB_depoly_PhaZ"/>
    <property type="match status" value="1"/>
</dbReference>
<evidence type="ECO:0000259" key="7">
    <source>
        <dbReference type="Pfam" id="PF00441"/>
    </source>
</evidence>
<dbReference type="Proteomes" id="UP000532440">
    <property type="component" value="Unassembled WGS sequence"/>
</dbReference>
<reference evidence="11 12" key="1">
    <citation type="submission" date="2020-08" db="EMBL/GenBank/DDBJ databases">
        <title>Genomic Encyclopedia of Type Strains, Phase IV (KMG-IV): sequencing the most valuable type-strain genomes for metagenomic binning, comparative biology and taxonomic classification.</title>
        <authorList>
            <person name="Goeker M."/>
        </authorList>
    </citation>
    <scope>NUCLEOTIDE SEQUENCE [LARGE SCALE GENOMIC DNA]</scope>
    <source>
        <strain evidence="11 12">DSM 29781</strain>
    </source>
</reference>
<dbReference type="InterPro" id="IPR013786">
    <property type="entry name" value="AcylCoA_DH/ox_N"/>
</dbReference>
<dbReference type="PANTHER" id="PTHR43292">
    <property type="entry name" value="ACYL-COA DEHYDROGENASE"/>
    <property type="match status" value="1"/>
</dbReference>
<evidence type="ECO:0000313" key="12">
    <source>
        <dbReference type="Proteomes" id="UP000532440"/>
    </source>
</evidence>
<comment type="similarity">
    <text evidence="2">Belongs to the acyl-CoA dehydrogenase family.</text>
</comment>
<feature type="region of interest" description="Disordered" evidence="6">
    <location>
        <begin position="312"/>
        <end position="333"/>
    </location>
</feature>
<feature type="domain" description="Acyl-CoA oxidase/dehydrogenase middle" evidence="8">
    <location>
        <begin position="483"/>
        <end position="577"/>
    </location>
</feature>
<dbReference type="GO" id="GO:0005886">
    <property type="term" value="C:plasma membrane"/>
    <property type="evidence" value="ECO:0007669"/>
    <property type="project" value="TreeGrafter"/>
</dbReference>
<gene>
    <name evidence="11" type="ORF">HNQ70_001157</name>
</gene>
<sequence length="747" mass="82516">MRKPGKDPRMFIGRAARRLAKPECISPQTERQWAAACEVFAHTALTHRRPSFGIERVASGGREVEVIEEVVRSTPFGELVRFRKDQPGEQPRVLIAAPMSGHFATLLRDTVRVMLADQEVYVTDWANARDVPLLAGRFGLDEYIEHLIGFLEAMGPGAHLMGVCQPCPATLAAAALMAEDEHPARPRSITLMAGPVDCRISPTRVNELANERPIEWFEQNLISTVPLRHPGALRCVYPGFLQLTAFMSMNPDRHTSAFLGMYNCLVAGELEQAKAAQELCTGIRPYLKQHHVQTGVGTTAYSAAGGGPARSIRSCGTRSTWRAEPGGGESERPACRVWHHGGLIPVARMEPPMSTTLDTFRAETRAWLEKNCPPEMRTPALTDEDRCWGGRNATFSSDAQKAWLERMAAKGWTVPDWPTEYGGGGLSRDETKVLREEMRALGCRPPLDSFGIWMLGPALLQYGNEAQKREHLPKIARGEIRWCQGYSEPNAGSDLASLQTRAEDKGDHFLVNGSKIWTSYADKADWIFCLVRTDPKAKKHEGISFLLFDMASPGVSTKPILLISGKSPFCQTFFDDVKVPKENLVHELNKGWTVAKALLTHERNMIGGMGERNKGKVLGQIAADAVGRDALGRLDDPQLRARIASFEVDELAFRYAMERSIDLMKAGQANPAFSSVLKYYGSELNKRRNELTMSALGSDGLEWESARSSEGAAPRDWLRSKANSIEGGTSEVQLNIISKRILGLPDA</sequence>
<dbReference type="AlphaFoldDB" id="A0A7W8M7U9"/>
<dbReference type="GO" id="GO:0016627">
    <property type="term" value="F:oxidoreductase activity, acting on the CH-CH group of donors"/>
    <property type="evidence" value="ECO:0007669"/>
    <property type="project" value="InterPro"/>
</dbReference>
<dbReference type="InterPro" id="IPR036250">
    <property type="entry name" value="AcylCo_DH-like_C"/>
</dbReference>